<dbReference type="EMBL" id="JAEPRC010000173">
    <property type="protein sequence ID" value="KAG2205474.1"/>
    <property type="molecule type" value="Genomic_DNA"/>
</dbReference>
<feature type="compositionally biased region" description="Basic and acidic residues" evidence="1">
    <location>
        <begin position="1402"/>
        <end position="1418"/>
    </location>
</feature>
<feature type="compositionally biased region" description="Polar residues" evidence="1">
    <location>
        <begin position="216"/>
        <end position="226"/>
    </location>
</feature>
<feature type="compositionally biased region" description="Polar residues" evidence="1">
    <location>
        <begin position="972"/>
        <end position="992"/>
    </location>
</feature>
<keyword evidence="4" id="KW-1185">Reference proteome</keyword>
<dbReference type="Gene3D" id="1.10.238.10">
    <property type="entry name" value="EF-hand"/>
    <property type="match status" value="1"/>
</dbReference>
<feature type="compositionally biased region" description="Polar residues" evidence="1">
    <location>
        <begin position="1334"/>
        <end position="1364"/>
    </location>
</feature>
<evidence type="ECO:0000313" key="3">
    <source>
        <dbReference type="EMBL" id="KAG2205474.1"/>
    </source>
</evidence>
<feature type="compositionally biased region" description="Basic and acidic residues" evidence="1">
    <location>
        <begin position="1735"/>
        <end position="1744"/>
    </location>
</feature>
<sequence length="2374" mass="253022">MSQPTLNALNNTQDYLNQFKEMDKENLGYLNVAQVKDYFKSHQLPEDDLNEIASHSNQGYLTSEQFAAAMKISQMKKNGDVEYYNSSTFSSLLRHCEEALKLVERDRKMTNQTNNKDKLLDAFKELENFIKHFLTSLDEQPKDNLGSLNESSTPSSSEKMPGSFDFGHAANDKSTKPNARSMASSTSNPVYMKNSSFGDIPDESISNRNEKEPSLDSPSAFTSPLPQMNDAAVMSSSKPIFGGNLNGDAVGPNNDSYRSNVLESLRSTATDDINDGTEFNDKANKEREILKSSADDNAMNDFGVNKNSQNITPHTFHNQSNAAGSTFNPELAYTNRDSENDSFDKEQAVAALAAASIGTAVAVSASRLSDPQNNASNLDTNLSISNNSPFNSANKSNVSESYQGGLGGNDLKPFIKNAKDTELRPEDQPSFAAKQEKLGRLNGTDDLENPDNRNTFNPDNINKSDNLDDKNKPYAREEFQGGLGGDGTEPYIKNEKDTLLKPEDQPSFAAEQEKLNILNSNNEDDVVNNVEFEKIPKDVEQVNMSKPFEGISKSKPFVRESFQDGLRSNDTETYIKNENNSLLQPEGQPSFGAEQERLSMLNSADNDRYYNESSSSLNDAKNNYVGFNESNDTSTDLSQTLGNGSNISHSNISSADNKDSVPNTGSTLSTIGAGATGVAGAAGITGIAGIAGVAGIAGAAGVAGAAVLGLSGHDDDLNSNRDIDADVNFSNTSNNISASHNVYSPSLTSDNNFENVANADLQNAPISDTDIISNEALSDIADKVDADIGHNALTDNSIDEDGVISSNALDEIADNVDIDIEENAIPISAPLNLKPKEEVNVLVDRDTSLPSNIDNEVDIETANNASNRSPLDINTIRDNAITTAFDNNRGESITSDLNNEHIGGSSAIQDNADKNIQSATTDNASNGPSSRSLSSKEDSHSDDENKPGFFGKVMEGISKTLEPVSKLIPAISNDSTTETPSSSDVNNNSAKFNASDEPEKHGISDTSSDIIEKSNEDTFSNSNTNVQDIDIPKVDTHVGGDLPDLNDAFDKILSGDDEDKNQIDKSSDINAEDGSDLKRFDAGKFNIKSSINNLGSDDITSLATEDETVASPRVEGGTNTQSSNDNATSTPPFSGALDEITTVVDGIKGNLDRSLNNPISYEASPTGLNMESGDIDHPKIDTGLDKSIDKPEIDSVSTHKGTNIDEDVDGSGLSSSLGQLSSSLKSLKSNIDGHIGDSTSHVDTKLPFTNTASSNPNANISEINENPDGSFKPDLNKSTARSMPVKDEVNIDADADRSGLSSSLNKLSAGLKSLKNDISTNTDSSINNSDTNTEFPSLNANLEGSGVNQPLTSSLNTGVGSDISSVDADQKGPKFEHPDVNSKFDGSVNTPDIDNKISSIDSDVKGPDTDDKFDRSMKTPETVGKVSSIDDELKSPEADFNSNVEDKRSGLSGSLGKSPSSFKDLKNNISDKFDGSVDTPKQDSELSSFDAGLKESNVELPEFNSNVPSVDTDSKASKFDNPSLNATFGGSINAPVFEGKAPSLDADLTSPNVNLSQIDSKPDKSITNPIIDMQTSSIDSESPKIEANMKSPKANLEDDENADRPEWPNSFGKLSSSFKGNKDDNSGKYDNSVDASNVNKKLPSPNTNLKSSNVRSPDADDKFGGSIDTPNVNKELPDVDDKSKGLVGAPDIYKVLPDVDDKFGGSIDTSNVNKELPNVDNKSADSTDTPNVNKELPDVNDKSEGFVGAPDIYKVLPSIEGSNANSSNIDSNFDGKTDTPDVYGKLPSTDGKLPPIKGDLKPPNTGFNTNINVDDTGLSSPLAELSADLKGMRRDIAGTPDDSTDTRQIDGDYPSINAAVKGPNVGSKLSSEINASGFDSSVSTPDTDSKIPSTDSNLKDPQADLDTNENTDHSGLTGTFGKLTSGFVDLKNNITGKFNGSADSPNVDAESPSLNADVKSFNVGSTGANLSSNNFVKTSDNDRNIGGSITTPKADVDVPDANANFDGPIAPLHSPRLSLDKLSANANVNPDDSIKSPKDVDVPESNFGAKGPRVNAGSTGLDSSINAEASNSKKPSDGISTDLNRSKTDDSVDRDNKSTSFFGHPITKITQVISSFAGDDEEVDDDKSHEKKTETGYDTLRTTSRSKNLDDLPAMLDDITENSLGKPPSESDVNPPKLNKEASTSRDTENLNPSESLSSKITERSSSPNGDKPRSFISDSRFKELPAKEDDATEYSTPVASPIIPSTSSTDKSSTLDKMDGLESDVKKQLDAMSASVGQAPQVPTHKNDELPSPPKSRKSSHSLQSTTFHDHSAADAIKSVIDKMTSKLTTGTSKSGNDTDDRVLKVRDGFGNFSGFGVKCVSDNEDERAPSST</sequence>
<feature type="region of interest" description="Disordered" evidence="1">
    <location>
        <begin position="1831"/>
        <end position="1918"/>
    </location>
</feature>
<feature type="compositionally biased region" description="Low complexity" evidence="1">
    <location>
        <begin position="642"/>
        <end position="654"/>
    </location>
</feature>
<feature type="compositionally biased region" description="Polar residues" evidence="1">
    <location>
        <begin position="452"/>
        <end position="464"/>
    </location>
</feature>
<feature type="compositionally biased region" description="Polar residues" evidence="1">
    <location>
        <begin position="1805"/>
        <end position="1819"/>
    </location>
</feature>
<comment type="caution">
    <text evidence="3">The sequence shown here is derived from an EMBL/GenBank/DDBJ whole genome shotgun (WGS) entry which is preliminary data.</text>
</comment>
<feature type="compositionally biased region" description="Polar residues" evidence="1">
    <location>
        <begin position="1238"/>
        <end position="1264"/>
    </location>
</feature>
<feature type="compositionally biased region" description="Basic and acidic residues" evidence="1">
    <location>
        <begin position="465"/>
        <end position="479"/>
    </location>
</feature>
<feature type="compositionally biased region" description="Basic and acidic residues" evidence="1">
    <location>
        <begin position="1049"/>
        <end position="1067"/>
    </location>
</feature>
<feature type="compositionally biased region" description="Low complexity" evidence="1">
    <location>
        <begin position="145"/>
        <end position="163"/>
    </location>
</feature>
<feature type="domain" description="EH" evidence="2">
    <location>
        <begin position="6"/>
        <end position="89"/>
    </location>
</feature>
<feature type="compositionally biased region" description="Polar residues" evidence="1">
    <location>
        <begin position="1761"/>
        <end position="1771"/>
    </location>
</feature>
<feature type="region of interest" description="Disordered" evidence="1">
    <location>
        <begin position="1049"/>
        <end position="1075"/>
    </location>
</feature>
<feature type="compositionally biased region" description="Basic and acidic residues" evidence="1">
    <location>
        <begin position="2220"/>
        <end position="2230"/>
    </location>
</feature>
<feature type="compositionally biased region" description="Basic and acidic residues" evidence="1">
    <location>
        <begin position="1463"/>
        <end position="1484"/>
    </location>
</feature>
<feature type="compositionally biased region" description="Polar residues" evidence="1">
    <location>
        <begin position="1867"/>
        <end position="1896"/>
    </location>
</feature>
<feature type="region of interest" description="Disordered" evidence="1">
    <location>
        <begin position="970"/>
        <end position="1006"/>
    </location>
</feature>
<gene>
    <name evidence="3" type="ORF">INT46_002719</name>
</gene>
<feature type="compositionally biased region" description="Basic and acidic residues" evidence="1">
    <location>
        <begin position="2084"/>
        <end position="2097"/>
    </location>
</feature>
<organism evidence="3 4">
    <name type="scientific">Mucor plumbeus</name>
    <dbReference type="NCBI Taxonomy" id="97098"/>
    <lineage>
        <taxon>Eukaryota</taxon>
        <taxon>Fungi</taxon>
        <taxon>Fungi incertae sedis</taxon>
        <taxon>Mucoromycota</taxon>
        <taxon>Mucoromycotina</taxon>
        <taxon>Mucoromycetes</taxon>
        <taxon>Mucorales</taxon>
        <taxon>Mucorineae</taxon>
        <taxon>Mucoraceae</taxon>
        <taxon>Mucor</taxon>
    </lineage>
</organism>
<feature type="compositionally biased region" description="Basic and acidic residues" evidence="1">
    <location>
        <begin position="2032"/>
        <end position="2041"/>
    </location>
</feature>
<feature type="compositionally biased region" description="Polar residues" evidence="1">
    <location>
        <begin position="367"/>
        <end position="402"/>
    </location>
</feature>
<feature type="region of interest" description="Disordered" evidence="1">
    <location>
        <begin position="1108"/>
        <end position="1136"/>
    </location>
</feature>
<feature type="compositionally biased region" description="Polar residues" evidence="1">
    <location>
        <begin position="316"/>
        <end position="328"/>
    </location>
</feature>
<name>A0A8H7R6T9_9FUNG</name>
<feature type="compositionally biased region" description="Low complexity" evidence="1">
    <location>
        <begin position="1316"/>
        <end position="1333"/>
    </location>
</feature>
<feature type="compositionally biased region" description="Polar residues" evidence="1">
    <location>
        <begin position="1720"/>
        <end position="1732"/>
    </location>
</feature>
<feature type="region of interest" description="Disordered" evidence="1">
    <location>
        <begin position="1698"/>
        <end position="1746"/>
    </location>
</feature>
<evidence type="ECO:0000259" key="2">
    <source>
        <dbReference type="SMART" id="SM00027"/>
    </source>
</evidence>
<feature type="compositionally biased region" description="Basic and acidic residues" evidence="1">
    <location>
        <begin position="1182"/>
        <end position="1193"/>
    </location>
</feature>
<feature type="compositionally biased region" description="Polar residues" evidence="1">
    <location>
        <begin position="628"/>
        <end position="641"/>
    </location>
</feature>
<feature type="compositionally biased region" description="Polar residues" evidence="1">
    <location>
        <begin position="918"/>
        <end position="933"/>
    </location>
</feature>
<feature type="region of interest" description="Disordered" evidence="1">
    <location>
        <begin position="1541"/>
        <end position="1686"/>
    </location>
</feature>
<feature type="region of interest" description="Disordered" evidence="1">
    <location>
        <begin position="620"/>
        <end position="663"/>
    </location>
</feature>
<feature type="region of interest" description="Disordered" evidence="1">
    <location>
        <begin position="1965"/>
        <end position="2002"/>
    </location>
</feature>
<dbReference type="OrthoDB" id="2291096at2759"/>
<evidence type="ECO:0000313" key="4">
    <source>
        <dbReference type="Proteomes" id="UP000650833"/>
    </source>
</evidence>
<feature type="compositionally biased region" description="Basic and acidic residues" evidence="1">
    <location>
        <begin position="2254"/>
        <end position="2270"/>
    </location>
</feature>
<accession>A0A8H7R6T9</accession>
<feature type="compositionally biased region" description="Low complexity" evidence="1">
    <location>
        <begin position="1450"/>
        <end position="1461"/>
    </location>
</feature>
<feature type="region of interest" description="Disordered" evidence="1">
    <location>
        <begin position="1182"/>
        <end position="1219"/>
    </location>
</feature>
<feature type="compositionally biased region" description="Polar residues" evidence="1">
    <location>
        <begin position="1117"/>
        <end position="1132"/>
    </location>
</feature>
<feature type="compositionally biased region" description="Polar residues" evidence="1">
    <location>
        <begin position="1965"/>
        <end position="1978"/>
    </location>
</feature>
<feature type="compositionally biased region" description="Basic and acidic residues" evidence="1">
    <location>
        <begin position="2126"/>
        <end position="2135"/>
    </location>
</feature>
<protein>
    <recommendedName>
        <fullName evidence="2">EH domain-containing protein</fullName>
    </recommendedName>
</protein>
<feature type="region of interest" description="Disordered" evidence="1">
    <location>
        <begin position="316"/>
        <end position="342"/>
    </location>
</feature>
<feature type="region of interest" description="Disordered" evidence="1">
    <location>
        <begin position="1316"/>
        <end position="1523"/>
    </location>
</feature>
<feature type="region of interest" description="Disordered" evidence="1">
    <location>
        <begin position="1761"/>
        <end position="1819"/>
    </location>
</feature>
<feature type="compositionally biased region" description="Polar residues" evidence="1">
    <location>
        <begin position="2056"/>
        <end position="2083"/>
    </location>
</feature>
<dbReference type="InterPro" id="IPR011992">
    <property type="entry name" value="EF-hand-dom_pair"/>
</dbReference>
<dbReference type="SMART" id="SM00027">
    <property type="entry name" value="EH"/>
    <property type="match status" value="1"/>
</dbReference>
<feature type="compositionally biased region" description="Basic and acidic residues" evidence="1">
    <location>
        <begin position="1284"/>
        <end position="1297"/>
    </location>
</feature>
<feature type="region of interest" description="Disordered" evidence="1">
    <location>
        <begin position="2119"/>
        <end position="2315"/>
    </location>
</feature>
<dbReference type="InterPro" id="IPR000261">
    <property type="entry name" value="EH_dom"/>
</dbReference>
<feature type="compositionally biased region" description="Polar residues" evidence="1">
    <location>
        <begin position="1633"/>
        <end position="1655"/>
    </location>
</feature>
<feature type="compositionally biased region" description="Low complexity" evidence="1">
    <location>
        <begin position="1210"/>
        <end position="1219"/>
    </location>
</feature>
<proteinExistence type="predicted"/>
<feature type="compositionally biased region" description="Polar residues" evidence="1">
    <location>
        <begin position="1549"/>
        <end position="1580"/>
    </location>
</feature>
<feature type="compositionally biased region" description="Basic and acidic residues" evidence="1">
    <location>
        <begin position="2178"/>
        <end position="2189"/>
    </location>
</feature>
<feature type="region of interest" description="Disordered" evidence="1">
    <location>
        <begin position="918"/>
        <end position="951"/>
    </location>
</feature>
<feature type="compositionally biased region" description="Basic and acidic residues" evidence="1">
    <location>
        <begin position="1368"/>
        <end position="1382"/>
    </location>
</feature>
<reference evidence="3" key="1">
    <citation type="submission" date="2020-12" db="EMBL/GenBank/DDBJ databases">
        <title>Metabolic potential, ecology and presence of endohyphal bacteria is reflected in genomic diversity of Mucoromycotina.</title>
        <authorList>
            <person name="Muszewska A."/>
            <person name="Okrasinska A."/>
            <person name="Steczkiewicz K."/>
            <person name="Drgas O."/>
            <person name="Orlowska M."/>
            <person name="Perlinska-Lenart U."/>
            <person name="Aleksandrzak-Piekarczyk T."/>
            <person name="Szatraj K."/>
            <person name="Zielenkiewicz U."/>
            <person name="Pilsyk S."/>
            <person name="Malc E."/>
            <person name="Mieczkowski P."/>
            <person name="Kruszewska J.S."/>
            <person name="Biernat P."/>
            <person name="Pawlowska J."/>
        </authorList>
    </citation>
    <scope>NUCLEOTIDE SEQUENCE</scope>
    <source>
        <strain evidence="3">CBS 226.32</strain>
    </source>
</reference>
<feature type="compositionally biased region" description="Basic and acidic residues" evidence="1">
    <location>
        <begin position="417"/>
        <end position="427"/>
    </location>
</feature>
<feature type="region of interest" description="Disordered" evidence="1">
    <location>
        <begin position="140"/>
        <end position="227"/>
    </location>
</feature>
<feature type="compositionally biased region" description="Polar residues" evidence="1">
    <location>
        <begin position="176"/>
        <end position="197"/>
    </location>
</feature>
<feature type="region of interest" description="Disordered" evidence="1">
    <location>
        <begin position="2028"/>
        <end position="2104"/>
    </location>
</feature>
<dbReference type="SUPFAM" id="SSF47473">
    <property type="entry name" value="EF-hand"/>
    <property type="match status" value="1"/>
</dbReference>
<feature type="compositionally biased region" description="Low complexity" evidence="1">
    <location>
        <begin position="2236"/>
        <end position="2253"/>
    </location>
</feature>
<feature type="region of interest" description="Disordered" evidence="1">
    <location>
        <begin position="1238"/>
        <end position="1300"/>
    </location>
</feature>
<feature type="region of interest" description="Disordered" evidence="1">
    <location>
        <begin position="367"/>
        <end position="493"/>
    </location>
</feature>
<feature type="compositionally biased region" description="Basic and acidic residues" evidence="1">
    <location>
        <begin position="1675"/>
        <end position="1684"/>
    </location>
</feature>
<feature type="compositionally biased region" description="Polar residues" evidence="1">
    <location>
        <begin position="2190"/>
        <end position="2209"/>
    </location>
</feature>
<dbReference type="Proteomes" id="UP000650833">
    <property type="component" value="Unassembled WGS sequence"/>
</dbReference>
<feature type="compositionally biased region" description="Basic and acidic residues" evidence="1">
    <location>
        <begin position="934"/>
        <end position="946"/>
    </location>
</feature>
<evidence type="ECO:0000256" key="1">
    <source>
        <dbReference type="SAM" id="MobiDB-lite"/>
    </source>
</evidence>